<accession>A0ABW6K3J1</accession>
<name>A0ABW6K3J1_9BACI</name>
<keyword evidence="1" id="KW-0812">Transmembrane</keyword>
<evidence type="ECO:0000313" key="3">
    <source>
        <dbReference type="Proteomes" id="UP001601058"/>
    </source>
</evidence>
<dbReference type="RefSeq" id="WP_389221712.1">
    <property type="nucleotide sequence ID" value="NZ_JBIACJ010000009.1"/>
</dbReference>
<evidence type="ECO:0000313" key="2">
    <source>
        <dbReference type="EMBL" id="MFE8697865.1"/>
    </source>
</evidence>
<feature type="transmembrane region" description="Helical" evidence="1">
    <location>
        <begin position="6"/>
        <end position="25"/>
    </location>
</feature>
<gene>
    <name evidence="2" type="ORF">ACFYKT_16110</name>
</gene>
<dbReference type="NCBIfam" id="NF033493">
    <property type="entry name" value="MetS_like_NSS"/>
    <property type="match status" value="1"/>
</dbReference>
<reference evidence="2 3" key="1">
    <citation type="submission" date="2024-08" db="EMBL/GenBank/DDBJ databases">
        <title>Two novel Cytobacillus novel species.</title>
        <authorList>
            <person name="Liu G."/>
        </authorList>
    </citation>
    <scope>NUCLEOTIDE SEQUENCE [LARGE SCALE GENOMIC DNA]</scope>
    <source>
        <strain evidence="2 3">FJAT-53684</strain>
    </source>
</reference>
<dbReference type="Proteomes" id="UP001601058">
    <property type="component" value="Unassembled WGS sequence"/>
</dbReference>
<protein>
    <submittedName>
        <fullName evidence="2">MetS family NSS transporter small subunit</fullName>
    </submittedName>
</protein>
<keyword evidence="1" id="KW-0472">Membrane</keyword>
<sequence length="35" mass="3934">MGISAIIMMVLILGVFWGGFSIMIYRTLSLKNNKD</sequence>
<dbReference type="EMBL" id="JBIACJ010000009">
    <property type="protein sequence ID" value="MFE8697865.1"/>
    <property type="molecule type" value="Genomic_DNA"/>
</dbReference>
<keyword evidence="1" id="KW-1133">Transmembrane helix</keyword>
<comment type="caution">
    <text evidence="2">The sequence shown here is derived from an EMBL/GenBank/DDBJ whole genome shotgun (WGS) entry which is preliminary data.</text>
</comment>
<proteinExistence type="predicted"/>
<keyword evidence="3" id="KW-1185">Reference proteome</keyword>
<evidence type="ECO:0000256" key="1">
    <source>
        <dbReference type="SAM" id="Phobius"/>
    </source>
</evidence>
<organism evidence="2 3">
    <name type="scientific">Cytobacillus mangrovibacter</name>
    <dbReference type="NCBI Taxonomy" id="3299024"/>
    <lineage>
        <taxon>Bacteria</taxon>
        <taxon>Bacillati</taxon>
        <taxon>Bacillota</taxon>
        <taxon>Bacilli</taxon>
        <taxon>Bacillales</taxon>
        <taxon>Bacillaceae</taxon>
        <taxon>Cytobacillus</taxon>
    </lineage>
</organism>